<keyword evidence="2" id="KW-1185">Reference proteome</keyword>
<reference key="1">
    <citation type="submission" date="2011-09" db="EMBL/GenBank/DDBJ databases">
        <title>Genomic characterization of the Taylorella genus.</title>
        <authorList>
            <person name="Hebert L."/>
            <person name="Moumen B."/>
            <person name="Pons N."/>
            <person name="Duquesne F."/>
            <person name="Breuil M.-F."/>
            <person name="Goux D."/>
            <person name="Batto J.-M."/>
            <person name="Renault P."/>
            <person name="Laugier C."/>
            <person name="Petry S."/>
        </authorList>
    </citation>
    <scope>NUCLEOTIDE SEQUENCE</scope>
    <source>
        <strain>MCE3</strain>
    </source>
</reference>
<evidence type="ECO:0000313" key="2">
    <source>
        <dbReference type="Proteomes" id="UP000009284"/>
    </source>
</evidence>
<proteinExistence type="predicted"/>
<accession>G4QCT2</accession>
<dbReference type="AlphaFoldDB" id="G4QCT2"/>
<dbReference type="STRING" id="1008459.TASI_0437"/>
<dbReference type="EMBL" id="CP003059">
    <property type="protein sequence ID" value="AEP36212.1"/>
    <property type="molecule type" value="Genomic_DNA"/>
</dbReference>
<dbReference type="Proteomes" id="UP000009284">
    <property type="component" value="Chromosome"/>
</dbReference>
<dbReference type="HOGENOM" id="CLU_2014159_0_0_4"/>
<dbReference type="RefSeq" id="WP_014111110.1">
    <property type="nucleotide sequence ID" value="NC_016043.1"/>
</dbReference>
<reference evidence="1 2" key="2">
    <citation type="journal article" date="2012" name="PLoS ONE">
        <title>Genomic characterization of the taylorella genus.</title>
        <authorList>
            <person name="Hebert L."/>
            <person name="Moumen B."/>
            <person name="Pons N."/>
            <person name="Duquesne F."/>
            <person name="Breuil M.F."/>
            <person name="Goux D."/>
            <person name="Batto J.M."/>
            <person name="Laugier C."/>
            <person name="Renault P."/>
            <person name="Petry S."/>
        </authorList>
    </citation>
    <scope>NUCLEOTIDE SEQUENCE [LARGE SCALE GENOMIC DNA]</scope>
    <source>
        <strain evidence="1 2">MCE3</strain>
    </source>
</reference>
<evidence type="ECO:0000313" key="1">
    <source>
        <dbReference type="EMBL" id="AEP36212.1"/>
    </source>
</evidence>
<gene>
    <name evidence="1" type="ordered locus">TASI_0437</name>
</gene>
<dbReference type="KEGG" id="tas:TASI_0437"/>
<protein>
    <submittedName>
        <fullName evidence="1">Uncharacterized protein</fullName>
    </submittedName>
</protein>
<organism evidence="1 2">
    <name type="scientific">Taylorella asinigenitalis (strain MCE3)</name>
    <dbReference type="NCBI Taxonomy" id="1008459"/>
    <lineage>
        <taxon>Bacteria</taxon>
        <taxon>Pseudomonadati</taxon>
        <taxon>Pseudomonadota</taxon>
        <taxon>Betaproteobacteria</taxon>
        <taxon>Burkholderiales</taxon>
        <taxon>Alcaligenaceae</taxon>
        <taxon>Taylorella</taxon>
    </lineage>
</organism>
<sequence length="123" mass="14532">MNYKSEHKKLEKIISDNLNLNIKEYWAIEKAELDIPQIIEWVHSKTWEARHPQGSKRIDLEAFTNFGKFRDEFSWVEGFDSTIPPWDLAKIDADIEIEISHEIEKTLQGIYFKISKIIAKEVL</sequence>
<name>G4QCT2_TAYAM</name>